<dbReference type="PANTHER" id="PTHR33154">
    <property type="entry name" value="TRANSCRIPTIONAL REGULATOR, ARSR FAMILY"/>
    <property type="match status" value="1"/>
</dbReference>
<proteinExistence type="predicted"/>
<dbReference type="InterPro" id="IPR056528">
    <property type="entry name" value="HVO_2833_C"/>
</dbReference>
<evidence type="ECO:0000256" key="1">
    <source>
        <dbReference type="ARBA" id="ARBA00023015"/>
    </source>
</evidence>
<sequence length="328" mass="37836">MILRLCCIKVKLFIFGSYFCNTVYSEAELRLLATLRGERALSDLADDLDRSLSYVSELVTQMEEKNLLHTVRSGKTRRVRRSQTKAIELFDRFVLRYPHIPFPELLDGATLRVLYYLDTPATATELADSTEVHRSTVHRSLSPLQHRGLVYRTNGKYALNGEFGELATVAREFAHHRHQNRIENHVDAYTILWESLDEFLVQTDEGVDAEPFLPTGPERFQEYGLPLLTRQRRYYLYNESKTDLSASELCCHMIVIDYGARSQSYCLLLLAATDIDRGELQSLAERYDVEEIVSDLLTYLDTEGEVRADSLPGWTEFEKLAREYEVDV</sequence>
<evidence type="ECO:0000313" key="7">
    <source>
        <dbReference type="Proteomes" id="UP000198397"/>
    </source>
</evidence>
<dbReference type="AlphaFoldDB" id="A0A238XT62"/>
<organism evidence="6 7">
    <name type="scientific">Halorubrum vacuolatum</name>
    <name type="common">Natronobacterium vacuolatum</name>
    <dbReference type="NCBI Taxonomy" id="63740"/>
    <lineage>
        <taxon>Archaea</taxon>
        <taxon>Methanobacteriati</taxon>
        <taxon>Methanobacteriota</taxon>
        <taxon>Stenosarchaea group</taxon>
        <taxon>Halobacteria</taxon>
        <taxon>Halobacteriales</taxon>
        <taxon>Haloferacaceae</taxon>
        <taxon>Halorubrum</taxon>
    </lineage>
</organism>
<dbReference type="InterPro" id="IPR036390">
    <property type="entry name" value="WH_DNA-bd_sf"/>
</dbReference>
<dbReference type="GO" id="GO:0003677">
    <property type="term" value="F:DNA binding"/>
    <property type="evidence" value="ECO:0007669"/>
    <property type="project" value="UniProtKB-KW"/>
</dbReference>
<dbReference type="Proteomes" id="UP000198397">
    <property type="component" value="Unassembled WGS sequence"/>
</dbReference>
<dbReference type="InterPro" id="IPR051081">
    <property type="entry name" value="HTH_MetalResp_TranReg"/>
</dbReference>
<keyword evidence="2" id="KW-0238">DNA-binding</keyword>
<dbReference type="Gene3D" id="1.10.10.10">
    <property type="entry name" value="Winged helix-like DNA-binding domain superfamily/Winged helix DNA-binding domain"/>
    <property type="match status" value="2"/>
</dbReference>
<dbReference type="Pfam" id="PF25213">
    <property type="entry name" value="HVO_A0261_N"/>
    <property type="match status" value="1"/>
</dbReference>
<dbReference type="InterPro" id="IPR036388">
    <property type="entry name" value="WH-like_DNA-bd_sf"/>
</dbReference>
<dbReference type="PANTHER" id="PTHR33154:SF38">
    <property type="entry name" value="HTH ARSR-TYPE DOMAIN-CONTAINING PROTEIN"/>
    <property type="match status" value="1"/>
</dbReference>
<gene>
    <name evidence="6" type="ORF">SAMN06264855_1228</name>
</gene>
<evidence type="ECO:0000256" key="2">
    <source>
        <dbReference type="ARBA" id="ARBA00023125"/>
    </source>
</evidence>
<protein>
    <submittedName>
        <fullName evidence="6">IclR helix-turn-helix domain-containing protein</fullName>
    </submittedName>
</protein>
<keyword evidence="7" id="KW-1185">Reference proteome</keyword>
<evidence type="ECO:0000256" key="3">
    <source>
        <dbReference type="ARBA" id="ARBA00023163"/>
    </source>
</evidence>
<keyword evidence="3" id="KW-0804">Transcription</keyword>
<dbReference type="InterPro" id="IPR057527">
    <property type="entry name" value="HVO_A0261-like_N"/>
</dbReference>
<evidence type="ECO:0000259" key="4">
    <source>
        <dbReference type="Pfam" id="PF24271"/>
    </source>
</evidence>
<keyword evidence="1" id="KW-0805">Transcription regulation</keyword>
<dbReference type="GO" id="GO:0006355">
    <property type="term" value="P:regulation of DNA-templated transcription"/>
    <property type="evidence" value="ECO:0007669"/>
    <property type="project" value="TreeGrafter"/>
</dbReference>
<evidence type="ECO:0000313" key="6">
    <source>
        <dbReference type="EMBL" id="SNR61643.1"/>
    </source>
</evidence>
<name>A0A238XT62_HALVU</name>
<feature type="domain" description="HVO-A0261-like N-terminal" evidence="5">
    <location>
        <begin position="117"/>
        <end position="175"/>
    </location>
</feature>
<accession>A0A238XT62</accession>
<dbReference type="EMBL" id="FZNQ01000022">
    <property type="protein sequence ID" value="SNR61643.1"/>
    <property type="molecule type" value="Genomic_DNA"/>
</dbReference>
<evidence type="ECO:0000259" key="5">
    <source>
        <dbReference type="Pfam" id="PF25213"/>
    </source>
</evidence>
<dbReference type="Pfam" id="PF24271">
    <property type="entry name" value="HVO_2833_C"/>
    <property type="match status" value="1"/>
</dbReference>
<dbReference type="SUPFAM" id="SSF46785">
    <property type="entry name" value="Winged helix' DNA-binding domain"/>
    <property type="match status" value="2"/>
</dbReference>
<reference evidence="6 7" key="1">
    <citation type="submission" date="2017-06" db="EMBL/GenBank/DDBJ databases">
        <authorList>
            <person name="Kim H.J."/>
            <person name="Triplett B.A."/>
        </authorList>
    </citation>
    <scope>NUCLEOTIDE SEQUENCE [LARGE SCALE GENOMIC DNA]</scope>
    <source>
        <strain evidence="6 7">DSM 8800</strain>
    </source>
</reference>
<feature type="domain" description="HVO-2833 C-terminal" evidence="4">
    <location>
        <begin position="209"/>
        <end position="326"/>
    </location>
</feature>